<dbReference type="GO" id="GO:0004674">
    <property type="term" value="F:protein serine/threonine kinase activity"/>
    <property type="evidence" value="ECO:0007669"/>
    <property type="project" value="UniProtKB-KW"/>
</dbReference>
<comment type="catalytic activity">
    <reaction evidence="20 21">
        <text>L-seryl-[protein] + ATP = O-phospho-L-seryl-[protein] + ADP + H(+)</text>
        <dbReference type="Rhea" id="RHEA:17989"/>
        <dbReference type="Rhea" id="RHEA-COMP:9863"/>
        <dbReference type="Rhea" id="RHEA-COMP:11604"/>
        <dbReference type="ChEBI" id="CHEBI:15378"/>
        <dbReference type="ChEBI" id="CHEBI:29999"/>
        <dbReference type="ChEBI" id="CHEBI:30616"/>
        <dbReference type="ChEBI" id="CHEBI:83421"/>
        <dbReference type="ChEBI" id="CHEBI:456216"/>
        <dbReference type="EC" id="2.7.11.1"/>
    </reaction>
</comment>
<evidence type="ECO:0000256" key="16">
    <source>
        <dbReference type="ARBA" id="ARBA00023157"/>
    </source>
</evidence>
<evidence type="ECO:0000256" key="9">
    <source>
        <dbReference type="ARBA" id="ARBA00022737"/>
    </source>
</evidence>
<evidence type="ECO:0000256" key="14">
    <source>
        <dbReference type="ARBA" id="ARBA00023035"/>
    </source>
</evidence>
<dbReference type="PROSITE" id="PS50011">
    <property type="entry name" value="PROTEIN_KINASE_DOM"/>
    <property type="match status" value="1"/>
</dbReference>
<evidence type="ECO:0000256" key="2">
    <source>
        <dbReference type="ARBA" id="ARBA00022527"/>
    </source>
</evidence>
<evidence type="ECO:0000259" key="25">
    <source>
        <dbReference type="PROSITE" id="PS50011"/>
    </source>
</evidence>
<gene>
    <name evidence="28" type="ORF">Taro_040990</name>
</gene>
<keyword evidence="8" id="KW-0430">Lectin</keyword>
<reference evidence="28" key="1">
    <citation type="submission" date="2017-07" db="EMBL/GenBank/DDBJ databases">
        <title>Taro Niue Genome Assembly and Annotation.</title>
        <authorList>
            <person name="Atibalentja N."/>
            <person name="Keating K."/>
            <person name="Fields C.J."/>
        </authorList>
    </citation>
    <scope>NUCLEOTIDE SEQUENCE</scope>
    <source>
        <strain evidence="28">Niue_2</strain>
        <tissue evidence="28">Leaf</tissue>
    </source>
</reference>
<keyword evidence="6 24" id="KW-0812">Transmembrane</keyword>
<feature type="domain" description="Bulb-type lectin" evidence="27">
    <location>
        <begin position="50"/>
        <end position="175"/>
    </location>
</feature>
<dbReference type="SUPFAM" id="SSF51110">
    <property type="entry name" value="alpha-D-mannose-specific plant lectins"/>
    <property type="match status" value="2"/>
</dbReference>
<keyword evidence="18" id="KW-0325">Glycoprotein</keyword>
<comment type="similarity">
    <text evidence="21">Belongs to the protein kinase superfamily. Ser/Thr protein kinase family.</text>
</comment>
<dbReference type="InterPro" id="IPR024171">
    <property type="entry name" value="SRK-like_kinase"/>
</dbReference>
<dbReference type="SMART" id="SM00108">
    <property type="entry name" value="B_lectin"/>
    <property type="match status" value="2"/>
</dbReference>
<dbReference type="PANTHER" id="PTHR47976:SF27">
    <property type="entry name" value="RECEPTOR-LIKE SERINE_THREONINE-PROTEIN KINASE"/>
    <property type="match status" value="1"/>
</dbReference>
<sequence length="815" mass="89857">MPLPFFPAVPTVIAVAMAAAGAAPTLSLHLVVILVAWCFAGVGAQTHSRRANITVGSFLIPGDNTTASSWASPSGRFSFGFYRVTGGYRVGVWLATVPNKTIVWTALRDDPPFTDGRLTLSTDGSLVWSNSPGDGQESTILGSGTSAPAAYASMLDSGNFAIYNSTGGILGSTFDSPTDTIIGGQILLRNSRLESSASPANHSTGNYHLIMQDDGNLVAYPMSYTGSPPDAYWSTGTFNSPFPLRLHLTERGSLELEGNNGTLYRSIWQVGTPPPTKVETYYRAVLDADGLFRLYSDQFNGSDATSTTKIEWSPIVNKCQVSGICGLNSYCRDTDGAEIRCLCPKGFGYIDSQRTSLGCERIFDGEGCHSGAAFKMERMDNIYWTVQPYAILSDQVNPDQCMAACLEDCFCDAALFDNGRCNKQTMPLRNGRRNENRIAFIKVKTADGVNASDVPSTTEEPKRQRRVAMDLFIVVCVAFIVCSAALCAFSGFLVCWLRSVRRCARMYCSGILDVEDAPLRAFSYEQLEGATANFTEELGKGSFGTVFKGTLGEKLIAVKRLDGRVSTDDQEMEFHREVRAIGKTHHRNLVQLLGYCNEGSRRLLVYEYMRLGSLDNLLFKEEARPRWKERLVIALDVARGLHYLHDECETRVLHCDIKPQNVLMDELGVAKIADFGLAKLMLPEQTRTMTQIRGTRGYMAPEWFRGLPVTVKADVYSFGVVLLEVAFCRRSVEPELPEEEVVLVDWAYDRCLVGELPRAVDGEEVEAREMARVVKVGLWCVQEEPAYRPSMKNVMLMLEGIMKVAPPPQPSSSFN</sequence>
<dbReference type="PIRSF" id="PIRSF000641">
    <property type="entry name" value="SRK"/>
    <property type="match status" value="1"/>
</dbReference>
<name>A0A843WUJ6_COLES</name>
<evidence type="ECO:0000256" key="7">
    <source>
        <dbReference type="ARBA" id="ARBA00022729"/>
    </source>
</evidence>
<feature type="transmembrane region" description="Helical" evidence="24">
    <location>
        <begin position="12"/>
        <end position="40"/>
    </location>
</feature>
<dbReference type="FunFam" id="1.10.510.10:FF:000237">
    <property type="entry name" value="G-type lectin S-receptor-like serine/threonine-protein kinase"/>
    <property type="match status" value="1"/>
</dbReference>
<keyword evidence="3 22" id="KW-0245">EGF-like domain</keyword>
<keyword evidence="14" id="KW-0465">Mannose-binding</keyword>
<dbReference type="SUPFAM" id="SSF56112">
    <property type="entry name" value="Protein kinase-like (PK-like)"/>
    <property type="match status" value="1"/>
</dbReference>
<dbReference type="PANTHER" id="PTHR47976">
    <property type="entry name" value="G-TYPE LECTIN S-RECEPTOR-LIKE SERINE/THREONINE-PROTEIN KINASE SD2-5"/>
    <property type="match status" value="1"/>
</dbReference>
<dbReference type="GO" id="GO:0005524">
    <property type="term" value="F:ATP binding"/>
    <property type="evidence" value="ECO:0007669"/>
    <property type="project" value="UniProtKB-UniRule"/>
</dbReference>
<dbReference type="InterPro" id="IPR000742">
    <property type="entry name" value="EGF"/>
</dbReference>
<keyword evidence="12 21" id="KW-0067">ATP-binding</keyword>
<proteinExistence type="inferred from homology"/>
<evidence type="ECO:0000259" key="26">
    <source>
        <dbReference type="PROSITE" id="PS50026"/>
    </source>
</evidence>
<keyword evidence="5 21" id="KW-0808">Transferase</keyword>
<dbReference type="InterPro" id="IPR008271">
    <property type="entry name" value="Ser/Thr_kinase_AS"/>
</dbReference>
<evidence type="ECO:0000256" key="1">
    <source>
        <dbReference type="ARBA" id="ARBA00004479"/>
    </source>
</evidence>
<keyword evidence="13 24" id="KW-1133">Transmembrane helix</keyword>
<dbReference type="PROSITE" id="PS50026">
    <property type="entry name" value="EGF_3"/>
    <property type="match status" value="1"/>
</dbReference>
<evidence type="ECO:0000256" key="11">
    <source>
        <dbReference type="ARBA" id="ARBA00022777"/>
    </source>
</evidence>
<keyword evidence="29" id="KW-1185">Reference proteome</keyword>
<feature type="domain" description="Bulb-type lectin" evidence="27">
    <location>
        <begin position="178"/>
        <end position="307"/>
    </location>
</feature>
<evidence type="ECO:0000256" key="12">
    <source>
        <dbReference type="ARBA" id="ARBA00022840"/>
    </source>
</evidence>
<evidence type="ECO:0000256" key="5">
    <source>
        <dbReference type="ARBA" id="ARBA00022679"/>
    </source>
</evidence>
<dbReference type="Gene3D" id="2.90.10.10">
    <property type="entry name" value="Bulb-type lectin domain"/>
    <property type="match status" value="2"/>
</dbReference>
<dbReference type="Gene3D" id="3.30.200.20">
    <property type="entry name" value="Phosphorylase Kinase, domain 1"/>
    <property type="match status" value="1"/>
</dbReference>
<dbReference type="Pfam" id="PF00069">
    <property type="entry name" value="Pkinase"/>
    <property type="match status" value="1"/>
</dbReference>
<dbReference type="FunFam" id="3.30.200.20:FF:000059">
    <property type="entry name" value="S-receptor-like serine/threonine-protein kinase"/>
    <property type="match status" value="1"/>
</dbReference>
<dbReference type="GO" id="GO:0005537">
    <property type="term" value="F:D-mannose binding"/>
    <property type="evidence" value="ECO:0007669"/>
    <property type="project" value="UniProtKB-KW"/>
</dbReference>
<dbReference type="FunFam" id="2.90.10.10:FF:000026">
    <property type="entry name" value="Serine/threonine-protein kinase"/>
    <property type="match status" value="1"/>
</dbReference>
<keyword evidence="7" id="KW-0732">Signal</keyword>
<evidence type="ECO:0000256" key="23">
    <source>
        <dbReference type="PROSITE-ProRule" id="PRU10141"/>
    </source>
</evidence>
<dbReference type="GO" id="GO:0016020">
    <property type="term" value="C:membrane"/>
    <property type="evidence" value="ECO:0007669"/>
    <property type="project" value="UniProtKB-SubCell"/>
</dbReference>
<dbReference type="SMART" id="SM00220">
    <property type="entry name" value="S_TKc"/>
    <property type="match status" value="1"/>
</dbReference>
<keyword evidence="2 21" id="KW-0723">Serine/threonine-protein kinase</keyword>
<keyword evidence="9" id="KW-0677">Repeat</keyword>
<dbReference type="PROSITE" id="PS00108">
    <property type="entry name" value="PROTEIN_KINASE_ST"/>
    <property type="match status" value="1"/>
</dbReference>
<keyword evidence="15 24" id="KW-0472">Membrane</keyword>
<evidence type="ECO:0000256" key="8">
    <source>
        <dbReference type="ARBA" id="ARBA00022734"/>
    </source>
</evidence>
<evidence type="ECO:0000256" key="21">
    <source>
        <dbReference type="PIRNR" id="PIRNR000641"/>
    </source>
</evidence>
<keyword evidence="11 21" id="KW-0418">Kinase</keyword>
<feature type="binding site" evidence="23">
    <location>
        <position position="559"/>
    </location>
    <ligand>
        <name>ATP</name>
        <dbReference type="ChEBI" id="CHEBI:30616"/>
    </ligand>
</feature>
<protein>
    <recommendedName>
        <fullName evidence="21">Receptor-like serine/threonine-protein kinase</fullName>
        <ecNumber evidence="21">2.7.11.1</ecNumber>
    </recommendedName>
</protein>
<evidence type="ECO:0000256" key="24">
    <source>
        <dbReference type="SAM" id="Phobius"/>
    </source>
</evidence>
<keyword evidence="4" id="KW-0348">Hemagglutinin</keyword>
<evidence type="ECO:0000256" key="15">
    <source>
        <dbReference type="ARBA" id="ARBA00023136"/>
    </source>
</evidence>
<evidence type="ECO:0000256" key="3">
    <source>
        <dbReference type="ARBA" id="ARBA00022536"/>
    </source>
</evidence>
<comment type="caution">
    <text evidence="28">The sequence shown here is derived from an EMBL/GenBank/DDBJ whole genome shotgun (WGS) entry which is preliminary data.</text>
</comment>
<feature type="transmembrane region" description="Helical" evidence="24">
    <location>
        <begin position="471"/>
        <end position="499"/>
    </location>
</feature>
<dbReference type="Gene3D" id="1.10.510.10">
    <property type="entry name" value="Transferase(Phosphotransferase) domain 1"/>
    <property type="match status" value="1"/>
</dbReference>
<evidence type="ECO:0000313" key="28">
    <source>
        <dbReference type="EMBL" id="MQM08135.1"/>
    </source>
</evidence>
<evidence type="ECO:0000256" key="10">
    <source>
        <dbReference type="ARBA" id="ARBA00022741"/>
    </source>
</evidence>
<comment type="caution">
    <text evidence="22">Lacks conserved residue(s) required for the propagation of feature annotation.</text>
</comment>
<evidence type="ECO:0000256" key="17">
    <source>
        <dbReference type="ARBA" id="ARBA00023170"/>
    </source>
</evidence>
<evidence type="ECO:0000256" key="18">
    <source>
        <dbReference type="ARBA" id="ARBA00023180"/>
    </source>
</evidence>
<dbReference type="GO" id="GO:0051707">
    <property type="term" value="P:response to other organism"/>
    <property type="evidence" value="ECO:0007669"/>
    <property type="project" value="UniProtKB-ARBA"/>
</dbReference>
<feature type="domain" description="Protein kinase" evidence="25">
    <location>
        <begin position="532"/>
        <end position="802"/>
    </location>
</feature>
<accession>A0A843WUJ6</accession>
<comment type="catalytic activity">
    <reaction evidence="19 21">
        <text>L-threonyl-[protein] + ATP = O-phospho-L-threonyl-[protein] + ADP + H(+)</text>
        <dbReference type="Rhea" id="RHEA:46608"/>
        <dbReference type="Rhea" id="RHEA-COMP:11060"/>
        <dbReference type="Rhea" id="RHEA-COMP:11605"/>
        <dbReference type="ChEBI" id="CHEBI:15378"/>
        <dbReference type="ChEBI" id="CHEBI:30013"/>
        <dbReference type="ChEBI" id="CHEBI:30616"/>
        <dbReference type="ChEBI" id="CHEBI:61977"/>
        <dbReference type="ChEBI" id="CHEBI:456216"/>
        <dbReference type="EC" id="2.7.11.1"/>
    </reaction>
</comment>
<comment type="subcellular location">
    <subcellularLocation>
        <location evidence="1">Membrane</location>
        <topology evidence="1">Single-pass type I membrane protein</topology>
    </subcellularLocation>
</comment>
<dbReference type="PROSITE" id="PS00107">
    <property type="entry name" value="PROTEIN_KINASE_ATP"/>
    <property type="match status" value="1"/>
</dbReference>
<keyword evidence="17" id="KW-0675">Receptor</keyword>
<dbReference type="InterPro" id="IPR051343">
    <property type="entry name" value="G-type_lectin_kinases/EP1-like"/>
</dbReference>
<feature type="domain" description="EGF-like" evidence="26">
    <location>
        <begin position="315"/>
        <end position="353"/>
    </location>
</feature>
<organism evidence="28 29">
    <name type="scientific">Colocasia esculenta</name>
    <name type="common">Wild taro</name>
    <name type="synonym">Arum esculentum</name>
    <dbReference type="NCBI Taxonomy" id="4460"/>
    <lineage>
        <taxon>Eukaryota</taxon>
        <taxon>Viridiplantae</taxon>
        <taxon>Streptophyta</taxon>
        <taxon>Embryophyta</taxon>
        <taxon>Tracheophyta</taxon>
        <taxon>Spermatophyta</taxon>
        <taxon>Magnoliopsida</taxon>
        <taxon>Liliopsida</taxon>
        <taxon>Araceae</taxon>
        <taxon>Aroideae</taxon>
        <taxon>Colocasieae</taxon>
        <taxon>Colocasia</taxon>
    </lineage>
</organism>
<dbReference type="PROSITE" id="PS50927">
    <property type="entry name" value="BULB_LECTIN"/>
    <property type="match status" value="2"/>
</dbReference>
<dbReference type="InterPro" id="IPR001480">
    <property type="entry name" value="Bulb-type_lectin_dom"/>
</dbReference>
<evidence type="ECO:0000256" key="19">
    <source>
        <dbReference type="ARBA" id="ARBA00047899"/>
    </source>
</evidence>
<dbReference type="InterPro" id="IPR011009">
    <property type="entry name" value="Kinase-like_dom_sf"/>
</dbReference>
<dbReference type="InterPro" id="IPR017441">
    <property type="entry name" value="Protein_kinase_ATP_BS"/>
</dbReference>
<dbReference type="EC" id="2.7.11.1" evidence="21"/>
<evidence type="ECO:0000256" key="6">
    <source>
        <dbReference type="ARBA" id="ARBA00022692"/>
    </source>
</evidence>
<dbReference type="InterPro" id="IPR000719">
    <property type="entry name" value="Prot_kinase_dom"/>
</dbReference>
<dbReference type="Proteomes" id="UP000652761">
    <property type="component" value="Unassembled WGS sequence"/>
</dbReference>
<keyword evidence="10 21" id="KW-0547">Nucleotide-binding</keyword>
<evidence type="ECO:0000256" key="4">
    <source>
        <dbReference type="ARBA" id="ARBA00022546"/>
    </source>
</evidence>
<evidence type="ECO:0000256" key="22">
    <source>
        <dbReference type="PROSITE-ProRule" id="PRU00076"/>
    </source>
</evidence>
<evidence type="ECO:0000259" key="27">
    <source>
        <dbReference type="PROSITE" id="PS50927"/>
    </source>
</evidence>
<dbReference type="Pfam" id="PF01453">
    <property type="entry name" value="B_lectin"/>
    <property type="match status" value="1"/>
</dbReference>
<dbReference type="EMBL" id="NMUH01004038">
    <property type="protein sequence ID" value="MQM08135.1"/>
    <property type="molecule type" value="Genomic_DNA"/>
</dbReference>
<dbReference type="OrthoDB" id="1668230at2759"/>
<dbReference type="AlphaFoldDB" id="A0A843WUJ6"/>
<keyword evidence="16" id="KW-1015">Disulfide bond</keyword>
<dbReference type="InterPro" id="IPR036426">
    <property type="entry name" value="Bulb-type_lectin_dom_sf"/>
</dbReference>
<evidence type="ECO:0000256" key="13">
    <source>
        <dbReference type="ARBA" id="ARBA00022989"/>
    </source>
</evidence>
<evidence type="ECO:0000313" key="29">
    <source>
        <dbReference type="Proteomes" id="UP000652761"/>
    </source>
</evidence>
<evidence type="ECO:0000256" key="20">
    <source>
        <dbReference type="ARBA" id="ARBA00048679"/>
    </source>
</evidence>